<dbReference type="EMBL" id="JBAWTH010000003">
    <property type="protein sequence ID" value="KAL2292303.1"/>
    <property type="molecule type" value="Genomic_DNA"/>
</dbReference>
<gene>
    <name evidence="2" type="ORF">FJTKL_09295</name>
</gene>
<sequence length="121" mass="13510">MMSQNWAHILFVVQSIVAFTIFLFASQREAFPWAGWVTSVGLALWFAIGVPLLIIYKRTLYQRLPWSLLIPLKLFFLFAGIPPSDLYQAGLLMPLSANIGLTLLTMGQALDDIQPNVDGQA</sequence>
<protein>
    <submittedName>
        <fullName evidence="2">Uncharacterized protein</fullName>
    </submittedName>
</protein>
<accession>A0ABR4FC92</accession>
<evidence type="ECO:0000256" key="1">
    <source>
        <dbReference type="SAM" id="Phobius"/>
    </source>
</evidence>
<dbReference type="Proteomes" id="UP001600888">
    <property type="component" value="Unassembled WGS sequence"/>
</dbReference>
<keyword evidence="1" id="KW-1133">Transmembrane helix</keyword>
<proteinExistence type="predicted"/>
<name>A0ABR4FC92_9PEZI</name>
<keyword evidence="1" id="KW-0812">Transmembrane</keyword>
<organism evidence="2 3">
    <name type="scientific">Diaporthe vaccinii</name>
    <dbReference type="NCBI Taxonomy" id="105482"/>
    <lineage>
        <taxon>Eukaryota</taxon>
        <taxon>Fungi</taxon>
        <taxon>Dikarya</taxon>
        <taxon>Ascomycota</taxon>
        <taxon>Pezizomycotina</taxon>
        <taxon>Sordariomycetes</taxon>
        <taxon>Sordariomycetidae</taxon>
        <taxon>Diaporthales</taxon>
        <taxon>Diaporthaceae</taxon>
        <taxon>Diaporthe</taxon>
        <taxon>Diaporthe eres species complex</taxon>
    </lineage>
</organism>
<comment type="caution">
    <text evidence="2">The sequence shown here is derived from an EMBL/GenBank/DDBJ whole genome shotgun (WGS) entry which is preliminary data.</text>
</comment>
<feature type="transmembrane region" description="Helical" evidence="1">
    <location>
        <begin position="7"/>
        <end position="27"/>
    </location>
</feature>
<reference evidence="2 3" key="1">
    <citation type="submission" date="2024-03" db="EMBL/GenBank/DDBJ databases">
        <title>A high-quality draft genome sequence of Diaporthe vaccinii, a causative agent of upright dieback and viscid rot disease in cranberry plants.</title>
        <authorList>
            <person name="Sarrasin M."/>
            <person name="Lang B.F."/>
            <person name="Burger G."/>
        </authorList>
    </citation>
    <scope>NUCLEOTIDE SEQUENCE [LARGE SCALE GENOMIC DNA]</scope>
    <source>
        <strain evidence="2 3">IS7</strain>
    </source>
</reference>
<evidence type="ECO:0000313" key="3">
    <source>
        <dbReference type="Proteomes" id="UP001600888"/>
    </source>
</evidence>
<dbReference type="EMBL" id="JBAWTH010000003">
    <property type="protein sequence ID" value="KAL2292304.1"/>
    <property type="molecule type" value="Genomic_DNA"/>
</dbReference>
<evidence type="ECO:0000313" key="2">
    <source>
        <dbReference type="EMBL" id="KAL2292305.1"/>
    </source>
</evidence>
<keyword evidence="3" id="KW-1185">Reference proteome</keyword>
<dbReference type="EMBL" id="JBAWTH010000003">
    <property type="protein sequence ID" value="KAL2292305.1"/>
    <property type="molecule type" value="Genomic_DNA"/>
</dbReference>
<keyword evidence="1" id="KW-0472">Membrane</keyword>
<feature type="transmembrane region" description="Helical" evidence="1">
    <location>
        <begin position="33"/>
        <end position="56"/>
    </location>
</feature>